<dbReference type="Gene3D" id="3.30.70.270">
    <property type="match status" value="2"/>
</dbReference>
<proteinExistence type="predicted"/>
<dbReference type="CDD" id="cd01647">
    <property type="entry name" value="RT_LTR"/>
    <property type="match status" value="1"/>
</dbReference>
<dbReference type="InterPro" id="IPR043128">
    <property type="entry name" value="Rev_trsase/Diguanyl_cyclase"/>
</dbReference>
<dbReference type="FunFam" id="3.30.70.270:FF:000003">
    <property type="entry name" value="Transposon Ty3-G Gag-Pol polyprotein"/>
    <property type="match status" value="1"/>
</dbReference>
<accession>A0A438JCX6</accession>
<dbReference type="InterPro" id="IPR000477">
    <property type="entry name" value="RT_dom"/>
</dbReference>
<dbReference type="EMBL" id="QGNW01000049">
    <property type="protein sequence ID" value="RVX06808.1"/>
    <property type="molecule type" value="Genomic_DNA"/>
</dbReference>
<dbReference type="PANTHER" id="PTHR24559:SF444">
    <property type="entry name" value="REVERSE TRANSCRIPTASE DOMAIN-CONTAINING PROTEIN"/>
    <property type="match status" value="1"/>
</dbReference>
<name>A0A438JCX6_VITVI</name>
<protein>
    <submittedName>
        <fullName evidence="2">Retrovirus-related Pol polyprotein from transposon 17.6</fullName>
    </submittedName>
</protein>
<dbReference type="InterPro" id="IPR043502">
    <property type="entry name" value="DNA/RNA_pol_sf"/>
</dbReference>
<gene>
    <name evidence="2" type="primary">pol_127</name>
    <name evidence="2" type="ORF">CK203_015096</name>
</gene>
<comment type="caution">
    <text evidence="2">The sequence shown here is derived from an EMBL/GenBank/DDBJ whole genome shotgun (WGS) entry which is preliminary data.</text>
</comment>
<feature type="domain" description="Reverse transcriptase" evidence="1">
    <location>
        <begin position="1"/>
        <end position="96"/>
    </location>
</feature>
<dbReference type="AlphaFoldDB" id="A0A438JCX6"/>
<evidence type="ECO:0000313" key="3">
    <source>
        <dbReference type="Proteomes" id="UP000288805"/>
    </source>
</evidence>
<reference evidence="2 3" key="1">
    <citation type="journal article" date="2018" name="PLoS Genet.">
        <title>Population sequencing reveals clonal diversity and ancestral inbreeding in the grapevine cultivar Chardonnay.</title>
        <authorList>
            <person name="Roach M.J."/>
            <person name="Johnson D.L."/>
            <person name="Bohlmann J."/>
            <person name="van Vuuren H.J."/>
            <person name="Jones S.J."/>
            <person name="Pretorius I.S."/>
            <person name="Schmidt S.A."/>
            <person name="Borneman A.R."/>
        </authorList>
    </citation>
    <scope>NUCLEOTIDE SEQUENCE [LARGE SCALE GENOMIC DNA]</scope>
    <source>
        <strain evidence="3">cv. Chardonnay</strain>
        <tissue evidence="2">Leaf</tissue>
    </source>
</reference>
<dbReference type="Proteomes" id="UP000288805">
    <property type="component" value="Unassembled WGS sequence"/>
</dbReference>
<dbReference type="PANTHER" id="PTHR24559">
    <property type="entry name" value="TRANSPOSON TY3-I GAG-POL POLYPROTEIN"/>
    <property type="match status" value="1"/>
</dbReference>
<dbReference type="InterPro" id="IPR053134">
    <property type="entry name" value="RNA-dir_DNA_polymerase"/>
</dbReference>
<organism evidence="2 3">
    <name type="scientific">Vitis vinifera</name>
    <name type="common">Grape</name>
    <dbReference type="NCBI Taxonomy" id="29760"/>
    <lineage>
        <taxon>Eukaryota</taxon>
        <taxon>Viridiplantae</taxon>
        <taxon>Streptophyta</taxon>
        <taxon>Embryophyta</taxon>
        <taxon>Tracheophyta</taxon>
        <taxon>Spermatophyta</taxon>
        <taxon>Magnoliopsida</taxon>
        <taxon>eudicotyledons</taxon>
        <taxon>Gunneridae</taxon>
        <taxon>Pentapetalae</taxon>
        <taxon>rosids</taxon>
        <taxon>Vitales</taxon>
        <taxon>Vitaceae</taxon>
        <taxon>Viteae</taxon>
        <taxon>Vitis</taxon>
    </lineage>
</organism>
<dbReference type="PROSITE" id="PS50878">
    <property type="entry name" value="RT_POL"/>
    <property type="match status" value="1"/>
</dbReference>
<evidence type="ECO:0000259" key="1">
    <source>
        <dbReference type="PROSITE" id="PS50878"/>
    </source>
</evidence>
<sequence>MAFITPHELYCYRVMPFGLKNVEATYQKLMTKIFKPLIGHIVKVYIDDIVVKSRTRNEHARHLKETFRLMKAYNMKLNPAKCTFGVSASKFLGFMVTQRGIEVNQDQIKAVMETFPPSLKKELQRLTGRLTTLGRFIARFTDKLKLFFLTLKGASSTGWTSDYEQAFGEIKCYLT</sequence>
<evidence type="ECO:0000313" key="2">
    <source>
        <dbReference type="EMBL" id="RVX06808.1"/>
    </source>
</evidence>
<dbReference type="SUPFAM" id="SSF56672">
    <property type="entry name" value="DNA/RNA polymerases"/>
    <property type="match status" value="1"/>
</dbReference>
<dbReference type="Pfam" id="PF00078">
    <property type="entry name" value="RVT_1"/>
    <property type="match status" value="1"/>
</dbReference>